<reference evidence="1 2" key="1">
    <citation type="journal article" date="2019" name="Nat. Ecol. Evol.">
        <title>Megaphylogeny resolves global patterns of mushroom evolution.</title>
        <authorList>
            <person name="Varga T."/>
            <person name="Krizsan K."/>
            <person name="Foldi C."/>
            <person name="Dima B."/>
            <person name="Sanchez-Garcia M."/>
            <person name="Sanchez-Ramirez S."/>
            <person name="Szollosi G.J."/>
            <person name="Szarkandi J.G."/>
            <person name="Papp V."/>
            <person name="Albert L."/>
            <person name="Andreopoulos W."/>
            <person name="Angelini C."/>
            <person name="Antonin V."/>
            <person name="Barry K.W."/>
            <person name="Bougher N.L."/>
            <person name="Buchanan P."/>
            <person name="Buyck B."/>
            <person name="Bense V."/>
            <person name="Catcheside P."/>
            <person name="Chovatia M."/>
            <person name="Cooper J."/>
            <person name="Damon W."/>
            <person name="Desjardin D."/>
            <person name="Finy P."/>
            <person name="Geml J."/>
            <person name="Haridas S."/>
            <person name="Hughes K."/>
            <person name="Justo A."/>
            <person name="Karasinski D."/>
            <person name="Kautmanova I."/>
            <person name="Kiss B."/>
            <person name="Kocsube S."/>
            <person name="Kotiranta H."/>
            <person name="LaButti K.M."/>
            <person name="Lechner B.E."/>
            <person name="Liimatainen K."/>
            <person name="Lipzen A."/>
            <person name="Lukacs Z."/>
            <person name="Mihaltcheva S."/>
            <person name="Morgado L.N."/>
            <person name="Niskanen T."/>
            <person name="Noordeloos M.E."/>
            <person name="Ohm R.A."/>
            <person name="Ortiz-Santana B."/>
            <person name="Ovrebo C."/>
            <person name="Racz N."/>
            <person name="Riley R."/>
            <person name="Savchenko A."/>
            <person name="Shiryaev A."/>
            <person name="Soop K."/>
            <person name="Spirin V."/>
            <person name="Szebenyi C."/>
            <person name="Tomsovsky M."/>
            <person name="Tulloss R.E."/>
            <person name="Uehling J."/>
            <person name="Grigoriev I.V."/>
            <person name="Vagvolgyi C."/>
            <person name="Papp T."/>
            <person name="Martin F.M."/>
            <person name="Miettinen O."/>
            <person name="Hibbett D.S."/>
            <person name="Nagy L.G."/>
        </authorList>
    </citation>
    <scope>NUCLEOTIDE SEQUENCE [LARGE SCALE GENOMIC DNA]</scope>
    <source>
        <strain evidence="1 2">NL-1719</strain>
    </source>
</reference>
<proteinExistence type="predicted"/>
<organism evidence="1 2">
    <name type="scientific">Pluteus cervinus</name>
    <dbReference type="NCBI Taxonomy" id="181527"/>
    <lineage>
        <taxon>Eukaryota</taxon>
        <taxon>Fungi</taxon>
        <taxon>Dikarya</taxon>
        <taxon>Basidiomycota</taxon>
        <taxon>Agaricomycotina</taxon>
        <taxon>Agaricomycetes</taxon>
        <taxon>Agaricomycetidae</taxon>
        <taxon>Agaricales</taxon>
        <taxon>Pluteineae</taxon>
        <taxon>Pluteaceae</taxon>
        <taxon>Pluteus</taxon>
    </lineage>
</organism>
<evidence type="ECO:0000313" key="1">
    <source>
        <dbReference type="EMBL" id="TFK62969.1"/>
    </source>
</evidence>
<sequence>MSNLQILGVDVLDVIISFVDGVPDLISLALTCQWFAAIVIPNHTEYRTIVVHRLHPGLVSHLADRRDLARNIRSIQIGRQLSDFATLERVPARIRDITVTDAGRYEDNGAIQMAFVRALKNMEFLQDFQWAFAWPKIPLPHLVGVFDTLRKCVHLRSLSLVAGVSLGPINGGFSQSPNDDSGWETFPVWQVSGLQKLSLTGSIWGREKYGKEIQEWLLRSPDLEHLALHFPTDNIELPDLRFPLLSTVVLRGSSPAAAQPDEPILRFLAAHPTVTNLTWYPRKDETRFLPGSLPNIANLTTDADAALALLVDGDPRLRPIERLYGFQINASSLDLLRTVNRDHLRCISVRYDTLDSLKELARIFPGITTLGVSNMRLDGLGEWEYPWEEYIDALTHFRNVHLIRDPGLWRNLQALEQRVMHSPIRDLLERCPSLERIQYNRLDLTNSENVLSEVVFSHANGSVSWVEREYINEG</sequence>
<name>A0ACD3AC35_9AGAR</name>
<evidence type="ECO:0000313" key="2">
    <source>
        <dbReference type="Proteomes" id="UP000308600"/>
    </source>
</evidence>
<keyword evidence="2" id="KW-1185">Reference proteome</keyword>
<accession>A0ACD3AC35</accession>
<protein>
    <submittedName>
        <fullName evidence="1">Uncharacterized protein</fullName>
    </submittedName>
</protein>
<dbReference type="Proteomes" id="UP000308600">
    <property type="component" value="Unassembled WGS sequence"/>
</dbReference>
<dbReference type="EMBL" id="ML208547">
    <property type="protein sequence ID" value="TFK62969.1"/>
    <property type="molecule type" value="Genomic_DNA"/>
</dbReference>
<gene>
    <name evidence="1" type="ORF">BDN72DRAFT_341551</name>
</gene>